<protein>
    <submittedName>
        <fullName evidence="1">Uncharacterized protein</fullName>
    </submittedName>
</protein>
<accession>A0ACB6QRN1</accession>
<gene>
    <name evidence="1" type="ORF">BDR25DRAFT_288451</name>
</gene>
<proteinExistence type="predicted"/>
<name>A0ACB6QRN1_9PLEO</name>
<organism evidence="1 2">
    <name type="scientific">Lindgomyces ingoldianus</name>
    <dbReference type="NCBI Taxonomy" id="673940"/>
    <lineage>
        <taxon>Eukaryota</taxon>
        <taxon>Fungi</taxon>
        <taxon>Dikarya</taxon>
        <taxon>Ascomycota</taxon>
        <taxon>Pezizomycotina</taxon>
        <taxon>Dothideomycetes</taxon>
        <taxon>Pleosporomycetidae</taxon>
        <taxon>Pleosporales</taxon>
        <taxon>Lindgomycetaceae</taxon>
        <taxon>Lindgomyces</taxon>
    </lineage>
</organism>
<evidence type="ECO:0000313" key="1">
    <source>
        <dbReference type="EMBL" id="KAF2469545.1"/>
    </source>
</evidence>
<dbReference type="Proteomes" id="UP000799755">
    <property type="component" value="Unassembled WGS sequence"/>
</dbReference>
<sequence length="356" mass="39589">MRHWVDNRAPEVVALNIVCLFSVFVTFAVRLYAQSLVTNPWKALDTWFALVASVFAAGVAGCILYAVKLGLGKHTRRIVLEDLSPPDNLADIFKYGYIQSILQAVCIMFTKLAILALYTRVFGLLHHDRCFTYGVYVCTVFSVLLGIGEISVFILQCVPPQVFWNRIYLLFPVGHPKGPVEGYCMDQVTHVVVPIALDLVSEVAIMLLPARILWNLCLPWKKKIGLGVTFSLGIFVSVTNIVRISIYARMVNGGDIAWDDIDAFIWTIVQMSFAVVCASIPPCAPLLKVFSKRKGGSSRGYGSSLPLSDLSNPQSSHRTKGQDKISFHRMFNVSYNDRKTGDGESIQELNGIYRSV</sequence>
<keyword evidence="2" id="KW-1185">Reference proteome</keyword>
<evidence type="ECO:0000313" key="2">
    <source>
        <dbReference type="Proteomes" id="UP000799755"/>
    </source>
</evidence>
<dbReference type="EMBL" id="MU003511">
    <property type="protein sequence ID" value="KAF2469545.1"/>
    <property type="molecule type" value="Genomic_DNA"/>
</dbReference>
<comment type="caution">
    <text evidence="1">The sequence shown here is derived from an EMBL/GenBank/DDBJ whole genome shotgun (WGS) entry which is preliminary data.</text>
</comment>
<reference evidence="1" key="1">
    <citation type="journal article" date="2020" name="Stud. Mycol.">
        <title>101 Dothideomycetes genomes: a test case for predicting lifestyles and emergence of pathogens.</title>
        <authorList>
            <person name="Haridas S."/>
            <person name="Albert R."/>
            <person name="Binder M."/>
            <person name="Bloem J."/>
            <person name="Labutti K."/>
            <person name="Salamov A."/>
            <person name="Andreopoulos B."/>
            <person name="Baker S."/>
            <person name="Barry K."/>
            <person name="Bills G."/>
            <person name="Bluhm B."/>
            <person name="Cannon C."/>
            <person name="Castanera R."/>
            <person name="Culley D."/>
            <person name="Daum C."/>
            <person name="Ezra D."/>
            <person name="Gonzalez J."/>
            <person name="Henrissat B."/>
            <person name="Kuo A."/>
            <person name="Liang C."/>
            <person name="Lipzen A."/>
            <person name="Lutzoni F."/>
            <person name="Magnuson J."/>
            <person name="Mondo S."/>
            <person name="Nolan M."/>
            <person name="Ohm R."/>
            <person name="Pangilinan J."/>
            <person name="Park H.-J."/>
            <person name="Ramirez L."/>
            <person name="Alfaro M."/>
            <person name="Sun H."/>
            <person name="Tritt A."/>
            <person name="Yoshinaga Y."/>
            <person name="Zwiers L.-H."/>
            <person name="Turgeon B."/>
            <person name="Goodwin S."/>
            <person name="Spatafora J."/>
            <person name="Crous P."/>
            <person name="Grigoriev I."/>
        </authorList>
    </citation>
    <scope>NUCLEOTIDE SEQUENCE</scope>
    <source>
        <strain evidence="1">ATCC 200398</strain>
    </source>
</reference>